<protein>
    <submittedName>
        <fullName evidence="2">Uncharacterized protein</fullName>
    </submittedName>
</protein>
<feature type="transmembrane region" description="Helical" evidence="1">
    <location>
        <begin position="153"/>
        <end position="175"/>
    </location>
</feature>
<dbReference type="AlphaFoldDB" id="A0A0C2INC3"/>
<dbReference type="EMBL" id="JWZT01003352">
    <property type="protein sequence ID" value="KII66984.1"/>
    <property type="molecule type" value="Genomic_DNA"/>
</dbReference>
<keyword evidence="1" id="KW-1133">Transmembrane helix</keyword>
<name>A0A0C2INC3_THEKT</name>
<reference evidence="2 3" key="1">
    <citation type="journal article" date="2014" name="Genome Biol. Evol.">
        <title>The genome of the myxosporean Thelohanellus kitauei shows adaptations to nutrient acquisition within its fish host.</title>
        <authorList>
            <person name="Yang Y."/>
            <person name="Xiong J."/>
            <person name="Zhou Z."/>
            <person name="Huo F."/>
            <person name="Miao W."/>
            <person name="Ran C."/>
            <person name="Liu Y."/>
            <person name="Zhang J."/>
            <person name="Feng J."/>
            <person name="Wang M."/>
            <person name="Wang M."/>
            <person name="Wang L."/>
            <person name="Yao B."/>
        </authorList>
    </citation>
    <scope>NUCLEOTIDE SEQUENCE [LARGE SCALE GENOMIC DNA]</scope>
    <source>
        <strain evidence="2">Wuqing</strain>
    </source>
</reference>
<feature type="transmembrane region" description="Helical" evidence="1">
    <location>
        <begin position="12"/>
        <end position="30"/>
    </location>
</feature>
<sequence length="183" mass="20487">MKKAVSKFVFGFLEALIVASLGAFVFALIVPDLFSVCVGSTKAPTCASFGVFNILYKEEKIQYEETTILFVVIRAMVLICAVLVLLSVFAALLGYMGKSVKVLPERIIFLTMTALITLSVVYSVQWCQSKLYGTSVLKVFPFHDLRPISQNLALPYFMVSLYPMILVFFFMGIFLTDKKEKTD</sequence>
<gene>
    <name evidence="2" type="ORF">RF11_13459</name>
</gene>
<dbReference type="Proteomes" id="UP000031668">
    <property type="component" value="Unassembled WGS sequence"/>
</dbReference>
<keyword evidence="3" id="KW-1185">Reference proteome</keyword>
<comment type="caution">
    <text evidence="2">The sequence shown here is derived from an EMBL/GenBank/DDBJ whole genome shotgun (WGS) entry which is preliminary data.</text>
</comment>
<organism evidence="2 3">
    <name type="scientific">Thelohanellus kitauei</name>
    <name type="common">Myxosporean</name>
    <dbReference type="NCBI Taxonomy" id="669202"/>
    <lineage>
        <taxon>Eukaryota</taxon>
        <taxon>Metazoa</taxon>
        <taxon>Cnidaria</taxon>
        <taxon>Myxozoa</taxon>
        <taxon>Myxosporea</taxon>
        <taxon>Bivalvulida</taxon>
        <taxon>Platysporina</taxon>
        <taxon>Myxobolidae</taxon>
        <taxon>Thelohanellus</taxon>
    </lineage>
</organism>
<keyword evidence="1" id="KW-0472">Membrane</keyword>
<evidence type="ECO:0000256" key="1">
    <source>
        <dbReference type="SAM" id="Phobius"/>
    </source>
</evidence>
<accession>A0A0C2INC3</accession>
<proteinExistence type="predicted"/>
<evidence type="ECO:0000313" key="3">
    <source>
        <dbReference type="Proteomes" id="UP000031668"/>
    </source>
</evidence>
<feature type="transmembrane region" description="Helical" evidence="1">
    <location>
        <begin position="107"/>
        <end position="125"/>
    </location>
</feature>
<keyword evidence="1" id="KW-0812">Transmembrane</keyword>
<evidence type="ECO:0000313" key="2">
    <source>
        <dbReference type="EMBL" id="KII66984.1"/>
    </source>
</evidence>
<feature type="transmembrane region" description="Helical" evidence="1">
    <location>
        <begin position="68"/>
        <end position="95"/>
    </location>
</feature>